<dbReference type="EC" id="3.1.3.15" evidence="3"/>
<evidence type="ECO:0000313" key="11">
    <source>
        <dbReference type="EMBL" id="MBB1518835.1"/>
    </source>
</evidence>
<comment type="similarity">
    <text evidence="2">Belongs to the HAD-like hydrolase superfamily. SerB family.</text>
</comment>
<evidence type="ECO:0000256" key="9">
    <source>
        <dbReference type="ARBA" id="ARBA00052092"/>
    </source>
</evidence>
<dbReference type="Gene3D" id="3.40.50.1000">
    <property type="entry name" value="HAD superfamily/HAD-like"/>
    <property type="match status" value="1"/>
</dbReference>
<organism evidence="11 12">
    <name type="scientific">Aquipseudomonas guryensis</name>
    <dbReference type="NCBI Taxonomy" id="2759165"/>
    <lineage>
        <taxon>Bacteria</taxon>
        <taxon>Pseudomonadati</taxon>
        <taxon>Pseudomonadota</taxon>
        <taxon>Gammaproteobacteria</taxon>
        <taxon>Pseudomonadales</taxon>
        <taxon>Pseudomonadaceae</taxon>
        <taxon>Aquipseudomonas</taxon>
    </lineage>
</organism>
<reference evidence="11 12" key="1">
    <citation type="submission" date="2020-08" db="EMBL/GenBank/DDBJ databases">
        <authorList>
            <person name="Kim C.M."/>
        </authorList>
    </citation>
    <scope>NUCLEOTIDE SEQUENCE [LARGE SCALE GENOMIC DNA]</scope>
    <source>
        <strain evidence="11 12">SR9</strain>
    </source>
</reference>
<evidence type="ECO:0000256" key="10">
    <source>
        <dbReference type="ARBA" id="ARBA00053547"/>
    </source>
</evidence>
<comment type="caution">
    <text evidence="11">The sequence shown here is derived from an EMBL/GenBank/DDBJ whole genome shotgun (WGS) entry which is preliminary data.</text>
</comment>
<dbReference type="PANTHER" id="PTHR43344">
    <property type="entry name" value="PHOSPHOSERINE PHOSPHATASE"/>
    <property type="match status" value="1"/>
</dbReference>
<dbReference type="Proteomes" id="UP000581189">
    <property type="component" value="Unassembled WGS sequence"/>
</dbReference>
<dbReference type="SUPFAM" id="SSF56784">
    <property type="entry name" value="HAD-like"/>
    <property type="match status" value="1"/>
</dbReference>
<dbReference type="NCBIfam" id="TIGR01488">
    <property type="entry name" value="HAD-SF-IB"/>
    <property type="match status" value="1"/>
</dbReference>
<comment type="catalytic activity">
    <reaction evidence="9">
        <text>L-histidinol phosphate + H2O = L-histidinol + phosphate</text>
        <dbReference type="Rhea" id="RHEA:14465"/>
        <dbReference type="ChEBI" id="CHEBI:15377"/>
        <dbReference type="ChEBI" id="CHEBI:43474"/>
        <dbReference type="ChEBI" id="CHEBI:57699"/>
        <dbReference type="ChEBI" id="CHEBI:57980"/>
        <dbReference type="EC" id="3.1.3.15"/>
    </reaction>
    <physiologicalReaction direction="left-to-right" evidence="9">
        <dbReference type="Rhea" id="RHEA:14466"/>
    </physiologicalReaction>
</comment>
<sequence length="217" mass="23961">MRLALFDLDNTLLAGDSDHSWGEFLCQRGLVDAVAYQARNDAFYADYCAGKLDVVAYQNFSQAILGRTEMAQLAQWHAEFMREVIEPIILAKGEALLAQHRAVGDKLVIITATNRFVTAPIAARLGVDTLLATECGMQDGRYTGQITGVPCYQGGKVVRLGEWLKETGHSLDDSYFYSDSRNDLPLLEQVAHPVAVDPDDTLRAIASERGWPVLSLR</sequence>
<comment type="function">
    <text evidence="10">Catalyzes the dephosphorylation of histidinol-phosphate to histidinol, the direct precursor of histidine.</text>
</comment>
<dbReference type="CDD" id="cd02612">
    <property type="entry name" value="HAD_PGPPase"/>
    <property type="match status" value="1"/>
</dbReference>
<name>A0A7W4DA68_9GAMM</name>
<dbReference type="GO" id="GO:0004401">
    <property type="term" value="F:histidinol-phosphatase activity"/>
    <property type="evidence" value="ECO:0007669"/>
    <property type="project" value="UniProtKB-EC"/>
</dbReference>
<keyword evidence="5" id="KW-0479">Metal-binding</keyword>
<evidence type="ECO:0000256" key="3">
    <source>
        <dbReference type="ARBA" id="ARBA00013085"/>
    </source>
</evidence>
<dbReference type="InterPro" id="IPR023214">
    <property type="entry name" value="HAD_sf"/>
</dbReference>
<dbReference type="PANTHER" id="PTHR43344:SF13">
    <property type="entry name" value="PHOSPHATASE RV3661-RELATED"/>
    <property type="match status" value="1"/>
</dbReference>
<evidence type="ECO:0000313" key="12">
    <source>
        <dbReference type="Proteomes" id="UP000581189"/>
    </source>
</evidence>
<dbReference type="InterPro" id="IPR050582">
    <property type="entry name" value="HAD-like_SerB"/>
</dbReference>
<comment type="pathway">
    <text evidence="1">Amino-acid biosynthesis; L-histidine biosynthesis; L-histidine from 5-phospho-alpha-D-ribose 1-diphosphate: step 8/9.</text>
</comment>
<dbReference type="Gene3D" id="1.20.1440.100">
    <property type="entry name" value="SG protein - dephosphorylation function"/>
    <property type="match status" value="1"/>
</dbReference>
<keyword evidence="6 11" id="KW-0378">Hydrolase</keyword>
<evidence type="ECO:0000256" key="1">
    <source>
        <dbReference type="ARBA" id="ARBA00004970"/>
    </source>
</evidence>
<evidence type="ECO:0000256" key="5">
    <source>
        <dbReference type="ARBA" id="ARBA00022723"/>
    </source>
</evidence>
<dbReference type="EMBL" id="JACJFN010000001">
    <property type="protein sequence ID" value="MBB1518835.1"/>
    <property type="molecule type" value="Genomic_DNA"/>
</dbReference>
<dbReference type="InterPro" id="IPR006385">
    <property type="entry name" value="HAD_hydro_SerB1"/>
</dbReference>
<keyword evidence="12" id="KW-1185">Reference proteome</keyword>
<evidence type="ECO:0000256" key="7">
    <source>
        <dbReference type="ARBA" id="ARBA00022842"/>
    </source>
</evidence>
<proteinExistence type="inferred from homology"/>
<evidence type="ECO:0000256" key="8">
    <source>
        <dbReference type="ARBA" id="ARBA00033209"/>
    </source>
</evidence>
<keyword evidence="7" id="KW-0460">Magnesium</keyword>
<dbReference type="InterPro" id="IPR036412">
    <property type="entry name" value="HAD-like_sf"/>
</dbReference>
<evidence type="ECO:0000256" key="6">
    <source>
        <dbReference type="ARBA" id="ARBA00022801"/>
    </source>
</evidence>
<dbReference type="RefSeq" id="WP_182832843.1">
    <property type="nucleotide sequence ID" value="NZ_JACJFN010000001.1"/>
</dbReference>
<gene>
    <name evidence="11" type="ORF">H3H45_06245</name>
</gene>
<evidence type="ECO:0000256" key="4">
    <source>
        <dbReference type="ARBA" id="ARBA00021697"/>
    </source>
</evidence>
<dbReference type="NCBIfam" id="TIGR01490">
    <property type="entry name" value="HAD-SF-IB-hyp1"/>
    <property type="match status" value="1"/>
</dbReference>
<dbReference type="FunFam" id="3.40.50.1000:FF:000025">
    <property type="entry name" value="HAD hydrolase, family IB"/>
    <property type="match status" value="1"/>
</dbReference>
<protein>
    <recommendedName>
        <fullName evidence="4">Histidinol-phosphatase</fullName>
        <ecNumber evidence="3">3.1.3.15</ecNumber>
    </recommendedName>
    <alternativeName>
        <fullName evidence="8">Histidinol-phosphate phosphatase</fullName>
    </alternativeName>
</protein>
<dbReference type="Pfam" id="PF12710">
    <property type="entry name" value="HAD"/>
    <property type="match status" value="1"/>
</dbReference>
<dbReference type="AlphaFoldDB" id="A0A7W4DA68"/>
<accession>A0A7W4DA68</accession>
<evidence type="ECO:0000256" key="2">
    <source>
        <dbReference type="ARBA" id="ARBA00009184"/>
    </source>
</evidence>
<dbReference type="GO" id="GO:0046872">
    <property type="term" value="F:metal ion binding"/>
    <property type="evidence" value="ECO:0007669"/>
    <property type="project" value="UniProtKB-KW"/>
</dbReference>